<dbReference type="GO" id="GO:0004401">
    <property type="term" value="F:histidinol-phosphatase activity"/>
    <property type="evidence" value="ECO:0007669"/>
    <property type="project" value="UniProtKB-UniRule"/>
</dbReference>
<evidence type="ECO:0000256" key="6">
    <source>
        <dbReference type="ARBA" id="ARBA00023102"/>
    </source>
</evidence>
<reference evidence="10 11" key="1">
    <citation type="journal article" date="2016" name="Sci. Rep.">
        <title>Complete genome sequence and transcriptomic analysis of a novel marine strain Bacillus weihaiensis reveals the mechanism of brown algae degradation.</title>
        <authorList>
            <person name="Zhu Y."/>
            <person name="Chen P."/>
            <person name="Bao Y."/>
            <person name="Men Y."/>
            <person name="Zeng Y."/>
            <person name="Yang J."/>
            <person name="Sun J."/>
            <person name="Sun Y."/>
        </authorList>
    </citation>
    <scope>NUCLEOTIDE SEQUENCE [LARGE SCALE GENOMIC DNA]</scope>
    <source>
        <strain evidence="10 11">Alg07</strain>
    </source>
</reference>
<dbReference type="OrthoDB" id="9775255at2"/>
<evidence type="ECO:0000256" key="3">
    <source>
        <dbReference type="ARBA" id="ARBA00013085"/>
    </source>
</evidence>
<keyword evidence="11" id="KW-1185">Reference proteome</keyword>
<proteinExistence type="inferred from homology"/>
<dbReference type="EC" id="3.1.3.15" evidence="3 8"/>
<dbReference type="CDD" id="cd12110">
    <property type="entry name" value="PHP_HisPPase_Hisj_like"/>
    <property type="match status" value="1"/>
</dbReference>
<evidence type="ECO:0000256" key="7">
    <source>
        <dbReference type="ARBA" id="ARBA00049158"/>
    </source>
</evidence>
<dbReference type="STRING" id="1547283.A9C19_01580"/>
<dbReference type="PANTHER" id="PTHR21039:SF0">
    <property type="entry name" value="HISTIDINOL-PHOSPHATASE"/>
    <property type="match status" value="1"/>
</dbReference>
<dbReference type="UniPathway" id="UPA00031">
    <property type="reaction ID" value="UER00013"/>
</dbReference>
<dbReference type="InterPro" id="IPR003141">
    <property type="entry name" value="Pol/His_phosphatase_N"/>
</dbReference>
<evidence type="ECO:0000256" key="8">
    <source>
        <dbReference type="RuleBase" id="RU366003"/>
    </source>
</evidence>
<comment type="pathway">
    <text evidence="1 8">Amino-acid biosynthesis; L-histidine biosynthesis; L-histidine from 5-phospho-alpha-D-ribose 1-diphosphate: step 8/9.</text>
</comment>
<accession>A0A1L3MX56</accession>
<evidence type="ECO:0000256" key="2">
    <source>
        <dbReference type="ARBA" id="ARBA00009152"/>
    </source>
</evidence>
<dbReference type="PANTHER" id="PTHR21039">
    <property type="entry name" value="HISTIDINOL PHOSPHATASE-RELATED"/>
    <property type="match status" value="1"/>
</dbReference>
<organism evidence="10 11">
    <name type="scientific">Bacillus weihaiensis</name>
    <dbReference type="NCBI Taxonomy" id="1547283"/>
    <lineage>
        <taxon>Bacteria</taxon>
        <taxon>Bacillati</taxon>
        <taxon>Bacillota</taxon>
        <taxon>Bacilli</taxon>
        <taxon>Bacillales</taxon>
        <taxon>Bacillaceae</taxon>
        <taxon>Bacillus</taxon>
    </lineage>
</organism>
<keyword evidence="4 8" id="KW-0028">Amino-acid biosynthesis</keyword>
<evidence type="ECO:0000256" key="4">
    <source>
        <dbReference type="ARBA" id="ARBA00022605"/>
    </source>
</evidence>
<feature type="domain" description="Polymerase/histidinol phosphatase N-terminal" evidence="9">
    <location>
        <begin position="3"/>
        <end position="91"/>
    </location>
</feature>
<dbReference type="Gene3D" id="3.20.20.140">
    <property type="entry name" value="Metal-dependent hydrolases"/>
    <property type="match status" value="1"/>
</dbReference>
<dbReference type="EMBL" id="CP016020">
    <property type="protein sequence ID" value="APH06913.1"/>
    <property type="molecule type" value="Genomic_DNA"/>
</dbReference>
<dbReference type="KEGG" id="bwh:A9C19_01580"/>
<dbReference type="GO" id="GO:0005737">
    <property type="term" value="C:cytoplasm"/>
    <property type="evidence" value="ECO:0007669"/>
    <property type="project" value="TreeGrafter"/>
</dbReference>
<dbReference type="InterPro" id="IPR004013">
    <property type="entry name" value="PHP_dom"/>
</dbReference>
<dbReference type="InterPro" id="IPR010140">
    <property type="entry name" value="Histidinol_P_phosphatase_HisJ"/>
</dbReference>
<dbReference type="Proteomes" id="UP000181936">
    <property type="component" value="Chromosome"/>
</dbReference>
<dbReference type="Pfam" id="PF02811">
    <property type="entry name" value="PHP"/>
    <property type="match status" value="1"/>
</dbReference>
<evidence type="ECO:0000256" key="5">
    <source>
        <dbReference type="ARBA" id="ARBA00022801"/>
    </source>
</evidence>
<evidence type="ECO:0000313" key="11">
    <source>
        <dbReference type="Proteomes" id="UP000181936"/>
    </source>
</evidence>
<dbReference type="AlphaFoldDB" id="A0A1L3MX56"/>
<keyword evidence="6 8" id="KW-0368">Histidine biosynthesis</keyword>
<dbReference type="SMART" id="SM00481">
    <property type="entry name" value="POLIIIAc"/>
    <property type="match status" value="1"/>
</dbReference>
<gene>
    <name evidence="10" type="ORF">A9C19_01580</name>
</gene>
<dbReference type="NCBIfam" id="TIGR01856">
    <property type="entry name" value="hisJ_fam"/>
    <property type="match status" value="1"/>
</dbReference>
<dbReference type="NCBIfam" id="NF005596">
    <property type="entry name" value="PRK07328.1"/>
    <property type="match status" value="1"/>
</dbReference>
<dbReference type="InterPro" id="IPR016195">
    <property type="entry name" value="Pol/histidinol_Pase-like"/>
</dbReference>
<keyword evidence="5 8" id="KW-0378">Hydrolase</keyword>
<evidence type="ECO:0000256" key="1">
    <source>
        <dbReference type="ARBA" id="ARBA00004970"/>
    </source>
</evidence>
<dbReference type="GO" id="GO:0000105">
    <property type="term" value="P:L-histidine biosynthetic process"/>
    <property type="evidence" value="ECO:0007669"/>
    <property type="project" value="UniProtKB-UniRule"/>
</dbReference>
<sequence length="268" mass="31402">MKFDLHTHHERCGHALGTIEDYVKQAIDFGLDYIGISDHSPYFYSDEDHLYPTISMKKSEFHAYIEEVLRLKEAYKDKIHVLLGVESDFFPDHLDLYRQQYINQPFDYIIGSVHYVQDVNIFKRGRWDGLSKREKQEVKEEYYRLIAHSAKSGLFQILGHIDAMKGFYPEFSSIQTDVIDKTLKIIGEQDVAIEINTSGSTKDCGGWYPADDILERALYHNVSVTFGSDAHKPERICDEFDLVKKRLKEIGYREWVYFVERKRRVTGL</sequence>
<comment type="catalytic activity">
    <reaction evidence="7 8">
        <text>L-histidinol phosphate + H2O = L-histidinol + phosphate</text>
        <dbReference type="Rhea" id="RHEA:14465"/>
        <dbReference type="ChEBI" id="CHEBI:15377"/>
        <dbReference type="ChEBI" id="CHEBI:43474"/>
        <dbReference type="ChEBI" id="CHEBI:57699"/>
        <dbReference type="ChEBI" id="CHEBI:57980"/>
        <dbReference type="EC" id="3.1.3.15"/>
    </reaction>
</comment>
<evidence type="ECO:0000313" key="10">
    <source>
        <dbReference type="EMBL" id="APH06913.1"/>
    </source>
</evidence>
<dbReference type="SUPFAM" id="SSF89550">
    <property type="entry name" value="PHP domain-like"/>
    <property type="match status" value="1"/>
</dbReference>
<name>A0A1L3MX56_9BACI</name>
<evidence type="ECO:0000259" key="9">
    <source>
        <dbReference type="SMART" id="SM00481"/>
    </source>
</evidence>
<comment type="similarity">
    <text evidence="2 8">Belongs to the PHP hydrolase family. HisK subfamily.</text>
</comment>
<protein>
    <recommendedName>
        <fullName evidence="3 8">Histidinol-phosphatase</fullName>
        <shortName evidence="8">HolPase</shortName>
        <ecNumber evidence="3 8">3.1.3.15</ecNumber>
    </recommendedName>
</protein>